<sequence length="212" mass="22523">MAAITSSVKPERTGLKASRAGGRQLLGPPPPPGAAPDLLHSCGDGQKVDTGTLSPCMGPAGSRGSLCSAQASLKKPHSNPPLPLLPDTNLRLLRRNESRCAATHLMMSRCRSLLHLPRSRSLRLGERRKKKGGEDVEEKRVRVTSWRRKTSGGMCGVTRPSCGKLAGVSTSAAALHNKSRRCEGAPPGLGAGAQSRVDLKERHFCPLASMLR</sequence>
<evidence type="ECO:0000256" key="1">
    <source>
        <dbReference type="SAM" id="MobiDB-lite"/>
    </source>
</evidence>
<accession>A0A9N7Z7S8</accession>
<name>A0A9N7Z7S8_PLEPL</name>
<comment type="caution">
    <text evidence="2">The sequence shown here is derived from an EMBL/GenBank/DDBJ whole genome shotgun (WGS) entry which is preliminary data.</text>
</comment>
<dbReference type="Proteomes" id="UP001153269">
    <property type="component" value="Unassembled WGS sequence"/>
</dbReference>
<dbReference type="EMBL" id="CADEAL010004394">
    <property type="protein sequence ID" value="CAB1458593.1"/>
    <property type="molecule type" value="Genomic_DNA"/>
</dbReference>
<feature type="region of interest" description="Disordered" evidence="1">
    <location>
        <begin position="1"/>
        <end position="82"/>
    </location>
</feature>
<keyword evidence="3" id="KW-1185">Reference proteome</keyword>
<gene>
    <name evidence="2" type="ORF">PLEPLA_LOCUS46423</name>
</gene>
<organism evidence="2 3">
    <name type="scientific">Pleuronectes platessa</name>
    <name type="common">European plaice</name>
    <dbReference type="NCBI Taxonomy" id="8262"/>
    <lineage>
        <taxon>Eukaryota</taxon>
        <taxon>Metazoa</taxon>
        <taxon>Chordata</taxon>
        <taxon>Craniata</taxon>
        <taxon>Vertebrata</taxon>
        <taxon>Euteleostomi</taxon>
        <taxon>Actinopterygii</taxon>
        <taxon>Neopterygii</taxon>
        <taxon>Teleostei</taxon>
        <taxon>Neoteleostei</taxon>
        <taxon>Acanthomorphata</taxon>
        <taxon>Carangaria</taxon>
        <taxon>Pleuronectiformes</taxon>
        <taxon>Pleuronectoidei</taxon>
        <taxon>Pleuronectidae</taxon>
        <taxon>Pleuronectes</taxon>
    </lineage>
</organism>
<reference evidence="2" key="1">
    <citation type="submission" date="2020-03" db="EMBL/GenBank/DDBJ databases">
        <authorList>
            <person name="Weist P."/>
        </authorList>
    </citation>
    <scope>NUCLEOTIDE SEQUENCE</scope>
</reference>
<proteinExistence type="predicted"/>
<dbReference type="AlphaFoldDB" id="A0A9N7Z7S8"/>
<protein>
    <submittedName>
        <fullName evidence="2">Uncharacterized protein</fullName>
    </submittedName>
</protein>
<evidence type="ECO:0000313" key="3">
    <source>
        <dbReference type="Proteomes" id="UP001153269"/>
    </source>
</evidence>
<evidence type="ECO:0000313" key="2">
    <source>
        <dbReference type="EMBL" id="CAB1458593.1"/>
    </source>
</evidence>